<dbReference type="STRING" id="596151.DesfrDRAFT_1387"/>
<dbReference type="RefSeq" id="WP_005992395.1">
    <property type="nucleotide sequence ID" value="NZ_AECZ01000007.1"/>
</dbReference>
<name>E1JUT8_SOLFR</name>
<comment type="caution">
    <text evidence="1">The sequence shown here is derived from an EMBL/GenBank/DDBJ whole genome shotgun (WGS) entry which is preliminary data.</text>
</comment>
<evidence type="ECO:0000313" key="1">
    <source>
        <dbReference type="EMBL" id="EFL51852.1"/>
    </source>
</evidence>
<dbReference type="Proteomes" id="UP000006250">
    <property type="component" value="Unassembled WGS sequence"/>
</dbReference>
<keyword evidence="2" id="KW-1185">Reference proteome</keyword>
<organism evidence="1 2">
    <name type="scientific">Solidesulfovibrio fructosivorans JJ]</name>
    <dbReference type="NCBI Taxonomy" id="596151"/>
    <lineage>
        <taxon>Bacteria</taxon>
        <taxon>Pseudomonadati</taxon>
        <taxon>Thermodesulfobacteriota</taxon>
        <taxon>Desulfovibrionia</taxon>
        <taxon>Desulfovibrionales</taxon>
        <taxon>Desulfovibrionaceae</taxon>
        <taxon>Solidesulfovibrio</taxon>
    </lineage>
</organism>
<dbReference type="OrthoDB" id="9822737at2"/>
<sequence length="236" mass="26814">MSRFTYLTPALFRELDAPARTFAGKPIVVERAEKMEGCYGFASAWAMGLVIRLGEPWRTERNCITIANKVDLDTLGKNPARVLDWSAIPAEDFYRFLTWHEIAHVIHMDAMTYFRMDMDVTPTDIKRRVYRLAEHRADRHAWNVLYPGKEMPLLPGAKAHLAEIEETAVTCKAILEKEKRRKPIEPLPTDPCQYVPVCHAEKGIPWASDVGADPFCLWGTVEDGRIVPAVREVAHG</sequence>
<dbReference type="AlphaFoldDB" id="E1JUT8"/>
<accession>E1JUT8</accession>
<evidence type="ECO:0000313" key="2">
    <source>
        <dbReference type="Proteomes" id="UP000006250"/>
    </source>
</evidence>
<gene>
    <name evidence="1" type="ORF">DesfrDRAFT_1387</name>
</gene>
<protein>
    <submittedName>
        <fullName evidence="1">Uncharacterized protein</fullName>
    </submittedName>
</protein>
<proteinExistence type="predicted"/>
<reference evidence="1 2" key="1">
    <citation type="submission" date="2010-08" db="EMBL/GenBank/DDBJ databases">
        <title>The draft genome of Desulfovibrio fructosovorans JJ.</title>
        <authorList>
            <consortium name="US DOE Joint Genome Institute (JGI-PGF)"/>
            <person name="Lucas S."/>
            <person name="Copeland A."/>
            <person name="Lapidus A."/>
            <person name="Cheng J.-F."/>
            <person name="Bruce D."/>
            <person name="Goodwin L."/>
            <person name="Pitluck S."/>
            <person name="Land M.L."/>
            <person name="Hauser L."/>
            <person name="Chang Y.-J."/>
            <person name="Jeffries C."/>
            <person name="Wall J.D."/>
            <person name="Stahl D.A."/>
            <person name="Arkin A.P."/>
            <person name="Dehal P."/>
            <person name="Stolyar S.M."/>
            <person name="Hazen T.C."/>
            <person name="Woyke T.J."/>
        </authorList>
    </citation>
    <scope>NUCLEOTIDE SEQUENCE [LARGE SCALE GENOMIC DNA]</scope>
    <source>
        <strain evidence="1 2">JJ</strain>
    </source>
</reference>
<dbReference type="EMBL" id="AECZ01000007">
    <property type="protein sequence ID" value="EFL51852.1"/>
    <property type="molecule type" value="Genomic_DNA"/>
</dbReference>